<dbReference type="EMBL" id="ARXV01000023">
    <property type="protein sequence ID" value="KGD62153.1"/>
    <property type="molecule type" value="Genomic_DNA"/>
</dbReference>
<comment type="caution">
    <text evidence="2">The sequence shown here is derived from an EMBL/GenBank/DDBJ whole genome shotgun (WGS) entry which is preliminary data.</text>
</comment>
<keyword evidence="3" id="KW-1185">Reference proteome</keyword>
<gene>
    <name evidence="2" type="ORF">Y5S_03641</name>
</gene>
<feature type="region of interest" description="Disordered" evidence="1">
    <location>
        <begin position="1"/>
        <end position="24"/>
    </location>
</feature>
<name>A0A095TIB1_9GAMM</name>
<dbReference type="AlphaFoldDB" id="A0A095TIB1"/>
<sequence length="88" mass="10109">MSLNHKDFEKRWEQAHRKQRPQMKKASIAPVVHLSVISVLDNYMTQLHKAVEGHALSKEECDEVCKKIAELKPLAKKADSKAAKYLRV</sequence>
<dbReference type="PATRIC" id="fig|1177154.3.peg.3649"/>
<dbReference type="OrthoDB" id="6079591at2"/>
<reference evidence="2 3" key="1">
    <citation type="submission" date="2012-09" db="EMBL/GenBank/DDBJ databases">
        <title>Genome Sequence of alkane-degrading Bacterium Alcanivorax sp. 19-m-6.</title>
        <authorList>
            <person name="Lai Q."/>
            <person name="Shao Z."/>
        </authorList>
    </citation>
    <scope>NUCLEOTIDE SEQUENCE [LARGE SCALE GENOMIC DNA]</scope>
    <source>
        <strain evidence="2 3">19-m-6</strain>
    </source>
</reference>
<organism evidence="2 3">
    <name type="scientific">Alcanivorax nanhaiticus</name>
    <dbReference type="NCBI Taxonomy" id="1177154"/>
    <lineage>
        <taxon>Bacteria</taxon>
        <taxon>Pseudomonadati</taxon>
        <taxon>Pseudomonadota</taxon>
        <taxon>Gammaproteobacteria</taxon>
        <taxon>Oceanospirillales</taxon>
        <taxon>Alcanivoracaceae</taxon>
        <taxon>Alcanivorax</taxon>
    </lineage>
</organism>
<accession>A0A095TIB1</accession>
<protein>
    <submittedName>
        <fullName evidence="2">Uncharacterized protein</fullName>
    </submittedName>
</protein>
<dbReference type="STRING" id="1177154.Y5S_03641"/>
<evidence type="ECO:0000256" key="1">
    <source>
        <dbReference type="SAM" id="MobiDB-lite"/>
    </source>
</evidence>
<dbReference type="Proteomes" id="UP000029444">
    <property type="component" value="Unassembled WGS sequence"/>
</dbReference>
<evidence type="ECO:0000313" key="2">
    <source>
        <dbReference type="EMBL" id="KGD62153.1"/>
    </source>
</evidence>
<proteinExistence type="predicted"/>
<feature type="compositionally biased region" description="Basic and acidic residues" evidence="1">
    <location>
        <begin position="1"/>
        <end position="16"/>
    </location>
</feature>
<dbReference type="RefSeq" id="WP_035235141.1">
    <property type="nucleotide sequence ID" value="NZ_ARXV01000023.1"/>
</dbReference>
<evidence type="ECO:0000313" key="3">
    <source>
        <dbReference type="Proteomes" id="UP000029444"/>
    </source>
</evidence>